<feature type="region of interest" description="Disordered" evidence="1">
    <location>
        <begin position="34"/>
        <end position="102"/>
    </location>
</feature>
<dbReference type="GeneID" id="39612860"/>
<comment type="caution">
    <text evidence="2">The sequence shown here is derived from an EMBL/GenBank/DDBJ whole genome shotgun (WGS) entry which is preliminary data.</text>
</comment>
<reference evidence="2 3" key="1">
    <citation type="submission" date="2018-10" db="EMBL/GenBank/DDBJ databases">
        <title>Genome sequence of Verticillium nonalfalfae VnAa140.</title>
        <authorList>
            <person name="Stajich J.E."/>
            <person name="Kasson M.T."/>
        </authorList>
    </citation>
    <scope>NUCLEOTIDE SEQUENCE [LARGE SCALE GENOMIC DNA]</scope>
    <source>
        <strain evidence="2 3">VnAa140</strain>
    </source>
</reference>
<feature type="compositionally biased region" description="Basic and acidic residues" evidence="1">
    <location>
        <begin position="310"/>
        <end position="323"/>
    </location>
</feature>
<evidence type="ECO:0000313" key="3">
    <source>
        <dbReference type="Proteomes" id="UP000267145"/>
    </source>
</evidence>
<dbReference type="AlphaFoldDB" id="A0A3M9YJK9"/>
<organism evidence="2 3">
    <name type="scientific">Verticillium nonalfalfae</name>
    <dbReference type="NCBI Taxonomy" id="1051616"/>
    <lineage>
        <taxon>Eukaryota</taxon>
        <taxon>Fungi</taxon>
        <taxon>Dikarya</taxon>
        <taxon>Ascomycota</taxon>
        <taxon>Pezizomycotina</taxon>
        <taxon>Sordariomycetes</taxon>
        <taxon>Hypocreomycetidae</taxon>
        <taxon>Glomerellales</taxon>
        <taxon>Plectosphaerellaceae</taxon>
        <taxon>Verticillium</taxon>
    </lineage>
</organism>
<dbReference type="EMBL" id="RBVV01000009">
    <property type="protein sequence ID" value="RNJ60142.1"/>
    <property type="molecule type" value="Genomic_DNA"/>
</dbReference>
<feature type="compositionally biased region" description="Polar residues" evidence="1">
    <location>
        <begin position="37"/>
        <end position="51"/>
    </location>
</feature>
<feature type="region of interest" description="Disordered" evidence="1">
    <location>
        <begin position="186"/>
        <end position="250"/>
    </location>
</feature>
<dbReference type="RefSeq" id="XP_028498300.1">
    <property type="nucleotide sequence ID" value="XM_028643249.1"/>
</dbReference>
<feature type="compositionally biased region" description="Acidic residues" evidence="1">
    <location>
        <begin position="381"/>
        <end position="397"/>
    </location>
</feature>
<accession>A0A3M9YJK9</accession>
<feature type="region of interest" description="Disordered" evidence="1">
    <location>
        <begin position="310"/>
        <end position="351"/>
    </location>
</feature>
<keyword evidence="3" id="KW-1185">Reference proteome</keyword>
<sequence length="416" mass="45797">MDALKNIIANVPDWLKRLDDLGTQIDQRQAELAALGVSSTKSIKNRGSTESLKPKDVADADVSRDADQVGDARETTPPREDKQDAAQPPSPNGSNTPSAIQRQTQQAVAVAQARARAQVKKRHRTDSIISADNAPAKYRTRTMIIVYYDSYVQSFFEELVKFVSASRNLMRKAKMAAKVAQIRRLAELQSPEDDEDGTGELKPGSAADGENNDPLPSLRYMSTRRMGGGPRLPGSSPYSRNSPGGLLGEQEKDAYDDLDKGLEFVQSMCEHAAHQFLRDGDCTEEIGKIKKRLSDSKVLADKEMARVEREDPALLKESGDAGKARTLRPASMRRELTPVKDRTTPASSPMKLEVDDMLVAEKPVPVVATKVVAPDVKLEADNDPLEADDDEGVEDMEIPPPKLQYRSTRMMRRSAV</sequence>
<feature type="compositionally biased region" description="Basic and acidic residues" evidence="1">
    <location>
        <begin position="332"/>
        <end position="343"/>
    </location>
</feature>
<feature type="compositionally biased region" description="Basic and acidic residues" evidence="1">
    <location>
        <begin position="52"/>
        <end position="84"/>
    </location>
</feature>
<evidence type="ECO:0000256" key="1">
    <source>
        <dbReference type="SAM" id="MobiDB-lite"/>
    </source>
</evidence>
<gene>
    <name evidence="2" type="ORF">D7B24_009171</name>
</gene>
<dbReference type="Proteomes" id="UP000267145">
    <property type="component" value="Unassembled WGS sequence"/>
</dbReference>
<name>A0A3M9YJK9_9PEZI</name>
<evidence type="ECO:0000313" key="2">
    <source>
        <dbReference type="EMBL" id="RNJ60142.1"/>
    </source>
</evidence>
<feature type="region of interest" description="Disordered" evidence="1">
    <location>
        <begin position="379"/>
        <end position="416"/>
    </location>
</feature>
<protein>
    <submittedName>
        <fullName evidence="2">Uncharacterized protein</fullName>
    </submittedName>
</protein>
<proteinExistence type="predicted"/>